<dbReference type="Gene3D" id="3.40.30.10">
    <property type="entry name" value="Glutaredoxin"/>
    <property type="match status" value="1"/>
</dbReference>
<evidence type="ECO:0008006" key="3">
    <source>
        <dbReference type="Google" id="ProtNLM"/>
    </source>
</evidence>
<evidence type="ECO:0000313" key="2">
    <source>
        <dbReference type="EMBL" id="SFV55789.1"/>
    </source>
</evidence>
<reference evidence="2" key="1">
    <citation type="submission" date="2016-10" db="EMBL/GenBank/DDBJ databases">
        <authorList>
            <person name="de Groot N.N."/>
        </authorList>
    </citation>
    <scope>NUCLEOTIDE SEQUENCE</scope>
</reference>
<dbReference type="EMBL" id="FPHE01000065">
    <property type="protein sequence ID" value="SFV55789.1"/>
    <property type="molecule type" value="Genomic_DNA"/>
</dbReference>
<dbReference type="PANTHER" id="PTHR15337">
    <property type="entry name" value="ANTERIOR GRADIENT PROTEIN-RELATED"/>
    <property type="match status" value="1"/>
</dbReference>
<dbReference type="SUPFAM" id="SSF52833">
    <property type="entry name" value="Thioredoxin-like"/>
    <property type="match status" value="1"/>
</dbReference>
<protein>
    <recommendedName>
        <fullName evidence="3">Thioredoxin domain-containing protein</fullName>
    </recommendedName>
</protein>
<sequence>MRTVILLILLTLSIQAELKYQNDYKTALEEAKKDNKYLFVLITIKNCRWCKKLKRTTLNEQEIKENLAKGYIAVELDRDSSDYPKSIEVEGVPTVFIIDPKSGDIIRDIVGFRKDKNDYLKWFRYVENIEE</sequence>
<dbReference type="Pfam" id="PF13899">
    <property type="entry name" value="Thioredoxin_7"/>
    <property type="match status" value="1"/>
</dbReference>
<dbReference type="PANTHER" id="PTHR15337:SF11">
    <property type="entry name" value="THIOREDOXIN DOMAIN-CONTAINING PROTEIN"/>
    <property type="match status" value="1"/>
</dbReference>
<name>A0A1W1BQG8_9ZZZZ</name>
<dbReference type="AlphaFoldDB" id="A0A1W1BQG8"/>
<dbReference type="InterPro" id="IPR036249">
    <property type="entry name" value="Thioredoxin-like_sf"/>
</dbReference>
<accession>A0A1W1BQG8</accession>
<organism evidence="2">
    <name type="scientific">hydrothermal vent metagenome</name>
    <dbReference type="NCBI Taxonomy" id="652676"/>
    <lineage>
        <taxon>unclassified sequences</taxon>
        <taxon>metagenomes</taxon>
        <taxon>ecological metagenomes</taxon>
    </lineage>
</organism>
<evidence type="ECO:0000256" key="1">
    <source>
        <dbReference type="ARBA" id="ARBA00022729"/>
    </source>
</evidence>
<keyword evidence="1" id="KW-0732">Signal</keyword>
<gene>
    <name evidence="2" type="ORF">MNB_SV-12-591</name>
</gene>
<dbReference type="InterPro" id="IPR051099">
    <property type="entry name" value="AGR/TXD"/>
</dbReference>
<proteinExistence type="predicted"/>